<dbReference type="SUPFAM" id="SSF46689">
    <property type="entry name" value="Homeodomain-like"/>
    <property type="match status" value="2"/>
</dbReference>
<evidence type="ECO:0000259" key="4">
    <source>
        <dbReference type="PROSITE" id="PS01124"/>
    </source>
</evidence>
<dbReference type="Pfam" id="PF02311">
    <property type="entry name" value="AraC_binding"/>
    <property type="match status" value="1"/>
</dbReference>
<dbReference type="SMART" id="SM00342">
    <property type="entry name" value="HTH_ARAC"/>
    <property type="match status" value="1"/>
</dbReference>
<dbReference type="PANTHER" id="PTHR43280">
    <property type="entry name" value="ARAC-FAMILY TRANSCRIPTIONAL REGULATOR"/>
    <property type="match status" value="1"/>
</dbReference>
<dbReference type="SUPFAM" id="SSF51215">
    <property type="entry name" value="Regulatory protein AraC"/>
    <property type="match status" value="1"/>
</dbReference>
<dbReference type="PANTHER" id="PTHR43280:SF2">
    <property type="entry name" value="HTH-TYPE TRANSCRIPTIONAL REGULATOR EXSA"/>
    <property type="match status" value="1"/>
</dbReference>
<keyword evidence="6" id="KW-1185">Reference proteome</keyword>
<organism evidence="5 6">
    <name type="scientific">Paenibacillus residui</name>
    <dbReference type="NCBI Taxonomy" id="629724"/>
    <lineage>
        <taxon>Bacteria</taxon>
        <taxon>Bacillati</taxon>
        <taxon>Bacillota</taxon>
        <taxon>Bacilli</taxon>
        <taxon>Bacillales</taxon>
        <taxon>Paenibacillaceae</taxon>
        <taxon>Paenibacillus</taxon>
    </lineage>
</organism>
<keyword evidence="1" id="KW-0805">Transcription regulation</keyword>
<protein>
    <submittedName>
        <fullName evidence="5">Helix-turn-helix domain-containing protein</fullName>
    </submittedName>
</protein>
<evidence type="ECO:0000256" key="1">
    <source>
        <dbReference type="ARBA" id="ARBA00023015"/>
    </source>
</evidence>
<accession>A0ABW3DFF5</accession>
<reference evidence="6" key="1">
    <citation type="journal article" date="2019" name="Int. J. Syst. Evol. Microbiol.">
        <title>The Global Catalogue of Microorganisms (GCM) 10K type strain sequencing project: providing services to taxonomists for standard genome sequencing and annotation.</title>
        <authorList>
            <consortium name="The Broad Institute Genomics Platform"/>
            <consortium name="The Broad Institute Genome Sequencing Center for Infectious Disease"/>
            <person name="Wu L."/>
            <person name="Ma J."/>
        </authorList>
    </citation>
    <scope>NUCLEOTIDE SEQUENCE [LARGE SCALE GENOMIC DNA]</scope>
    <source>
        <strain evidence="6">CCUG 57263</strain>
    </source>
</reference>
<dbReference type="InterPro" id="IPR018060">
    <property type="entry name" value="HTH_AraC"/>
</dbReference>
<dbReference type="Proteomes" id="UP001597120">
    <property type="component" value="Unassembled WGS sequence"/>
</dbReference>
<evidence type="ECO:0000313" key="6">
    <source>
        <dbReference type="Proteomes" id="UP001597120"/>
    </source>
</evidence>
<dbReference type="Pfam" id="PF12833">
    <property type="entry name" value="HTH_18"/>
    <property type="match status" value="1"/>
</dbReference>
<dbReference type="PRINTS" id="PR00032">
    <property type="entry name" value="HTHARAC"/>
</dbReference>
<feature type="domain" description="HTH araC/xylS-type" evidence="4">
    <location>
        <begin position="189"/>
        <end position="287"/>
    </location>
</feature>
<evidence type="ECO:0000313" key="5">
    <source>
        <dbReference type="EMBL" id="MFD0871311.1"/>
    </source>
</evidence>
<dbReference type="PROSITE" id="PS01124">
    <property type="entry name" value="HTH_ARAC_FAMILY_2"/>
    <property type="match status" value="1"/>
</dbReference>
<keyword evidence="2" id="KW-0238">DNA-binding</keyword>
<evidence type="ECO:0000256" key="3">
    <source>
        <dbReference type="ARBA" id="ARBA00023163"/>
    </source>
</evidence>
<dbReference type="InterPro" id="IPR014710">
    <property type="entry name" value="RmlC-like_jellyroll"/>
</dbReference>
<dbReference type="InterPro" id="IPR003313">
    <property type="entry name" value="AraC-bd"/>
</dbReference>
<dbReference type="Gene3D" id="2.60.120.10">
    <property type="entry name" value="Jelly Rolls"/>
    <property type="match status" value="1"/>
</dbReference>
<name>A0ABW3DFF5_9BACL</name>
<dbReference type="Gene3D" id="1.10.10.60">
    <property type="entry name" value="Homeodomain-like"/>
    <property type="match status" value="2"/>
</dbReference>
<dbReference type="InterPro" id="IPR037923">
    <property type="entry name" value="HTH-like"/>
</dbReference>
<evidence type="ECO:0000256" key="2">
    <source>
        <dbReference type="ARBA" id="ARBA00023125"/>
    </source>
</evidence>
<dbReference type="InterPro" id="IPR020449">
    <property type="entry name" value="Tscrpt_reg_AraC-type_HTH"/>
</dbReference>
<sequence>MGMFPEYHDTITVANVKRGQLPFYILEITIDFLINMHHHDYVELLYVVEGSGIEIINGKKHTLQPGTASFLLPHHIHEIQGNPASPLRVYCCMFDISVLFGSRFDFELVGRLLRSGGDLPSFVDFKNEQIEQMNSIFSSIVREYTGSNFGKFTFIRVKLLEALLQFARELQPAAQDEFRPALDSQKRLENVIQYIHTHYAEKLTLETLSKKFNLSPPYISQGLKKLCGEGFVDYMHKIRIGSALSLLSSTDMPVADVAVEVGFDSYRSFTRVFRKLRGMTPSQYRETYINTDDIASHFTQG</sequence>
<dbReference type="RefSeq" id="WP_379290271.1">
    <property type="nucleotide sequence ID" value="NZ_JBHTIU010000076.1"/>
</dbReference>
<comment type="caution">
    <text evidence="5">The sequence shown here is derived from an EMBL/GenBank/DDBJ whole genome shotgun (WGS) entry which is preliminary data.</text>
</comment>
<gene>
    <name evidence="5" type="ORF">ACFQ03_19405</name>
</gene>
<dbReference type="EMBL" id="JBHTIU010000076">
    <property type="protein sequence ID" value="MFD0871311.1"/>
    <property type="molecule type" value="Genomic_DNA"/>
</dbReference>
<dbReference type="InterPro" id="IPR009057">
    <property type="entry name" value="Homeodomain-like_sf"/>
</dbReference>
<dbReference type="InterPro" id="IPR018062">
    <property type="entry name" value="HTH_AraC-typ_CS"/>
</dbReference>
<keyword evidence="3" id="KW-0804">Transcription</keyword>
<dbReference type="PROSITE" id="PS00041">
    <property type="entry name" value="HTH_ARAC_FAMILY_1"/>
    <property type="match status" value="1"/>
</dbReference>
<proteinExistence type="predicted"/>